<dbReference type="EMBL" id="CM023481">
    <property type="protein sequence ID" value="KAH6947877.1"/>
    <property type="molecule type" value="Genomic_DNA"/>
</dbReference>
<accession>A0ACB7TNH0</accession>
<proteinExistence type="predicted"/>
<name>A0ACB7TNH0_HYAAI</name>
<evidence type="ECO:0000313" key="1">
    <source>
        <dbReference type="EMBL" id="KAH6947877.1"/>
    </source>
</evidence>
<reference evidence="1" key="1">
    <citation type="submission" date="2020-05" db="EMBL/GenBank/DDBJ databases">
        <title>Large-scale comparative analyses of tick genomes elucidate their genetic diversity and vector capacities.</title>
        <authorList>
            <person name="Jia N."/>
            <person name="Wang J."/>
            <person name="Shi W."/>
            <person name="Du L."/>
            <person name="Sun Y."/>
            <person name="Zhan W."/>
            <person name="Jiang J."/>
            <person name="Wang Q."/>
            <person name="Zhang B."/>
            <person name="Ji P."/>
            <person name="Sakyi L.B."/>
            <person name="Cui X."/>
            <person name="Yuan T."/>
            <person name="Jiang B."/>
            <person name="Yang W."/>
            <person name="Lam T.T.-Y."/>
            <person name="Chang Q."/>
            <person name="Ding S."/>
            <person name="Wang X."/>
            <person name="Zhu J."/>
            <person name="Ruan X."/>
            <person name="Zhao L."/>
            <person name="Wei J."/>
            <person name="Que T."/>
            <person name="Du C."/>
            <person name="Cheng J."/>
            <person name="Dai P."/>
            <person name="Han X."/>
            <person name="Huang E."/>
            <person name="Gao Y."/>
            <person name="Liu J."/>
            <person name="Shao H."/>
            <person name="Ye R."/>
            <person name="Li L."/>
            <person name="Wei W."/>
            <person name="Wang X."/>
            <person name="Wang C."/>
            <person name="Yang T."/>
            <person name="Huo Q."/>
            <person name="Li W."/>
            <person name="Guo W."/>
            <person name="Chen H."/>
            <person name="Zhou L."/>
            <person name="Ni X."/>
            <person name="Tian J."/>
            <person name="Zhou Y."/>
            <person name="Sheng Y."/>
            <person name="Liu T."/>
            <person name="Pan Y."/>
            <person name="Xia L."/>
            <person name="Li J."/>
            <person name="Zhao F."/>
            <person name="Cao W."/>
        </authorList>
    </citation>
    <scope>NUCLEOTIDE SEQUENCE</scope>
    <source>
        <strain evidence="1">Hyas-2018</strain>
    </source>
</reference>
<gene>
    <name evidence="1" type="ORF">HPB50_021962</name>
</gene>
<dbReference type="Proteomes" id="UP000821845">
    <property type="component" value="Chromosome 1"/>
</dbReference>
<comment type="caution">
    <text evidence="1">The sequence shown here is derived from an EMBL/GenBank/DDBJ whole genome shotgun (WGS) entry which is preliminary data.</text>
</comment>
<protein>
    <submittedName>
        <fullName evidence="1">Uncharacterized protein</fullName>
    </submittedName>
</protein>
<organism evidence="1 2">
    <name type="scientific">Hyalomma asiaticum</name>
    <name type="common">Tick</name>
    <dbReference type="NCBI Taxonomy" id="266040"/>
    <lineage>
        <taxon>Eukaryota</taxon>
        <taxon>Metazoa</taxon>
        <taxon>Ecdysozoa</taxon>
        <taxon>Arthropoda</taxon>
        <taxon>Chelicerata</taxon>
        <taxon>Arachnida</taxon>
        <taxon>Acari</taxon>
        <taxon>Parasitiformes</taxon>
        <taxon>Ixodida</taxon>
        <taxon>Ixodoidea</taxon>
        <taxon>Ixodidae</taxon>
        <taxon>Hyalomminae</taxon>
        <taxon>Hyalomma</taxon>
    </lineage>
</organism>
<sequence>MTTTVAPPVSFEPTRTGTPGRRHRRNWAVTARSISISLRVWSQIPSLSRSGAMHAGLPSRLGGKTCAAPPPHGTRCTEHTMCPPRNAAVDTVPLGRAPGTCADQPTVSGAA</sequence>
<evidence type="ECO:0000313" key="2">
    <source>
        <dbReference type="Proteomes" id="UP000821845"/>
    </source>
</evidence>
<keyword evidence="2" id="KW-1185">Reference proteome</keyword>